<dbReference type="InterPro" id="IPR012318">
    <property type="entry name" value="HTH_CRP"/>
</dbReference>
<accession>A0A0P9FCI3</accession>
<dbReference type="PANTHER" id="PTHR24567">
    <property type="entry name" value="CRP FAMILY TRANSCRIPTIONAL REGULATORY PROTEIN"/>
    <property type="match status" value="1"/>
</dbReference>
<keyword evidence="3" id="KW-0804">Transcription</keyword>
<protein>
    <recommendedName>
        <fullName evidence="8">Crp/Fnr family transcriptional regulator</fullName>
    </recommendedName>
</protein>
<dbReference type="CDD" id="cd00038">
    <property type="entry name" value="CAP_ED"/>
    <property type="match status" value="1"/>
</dbReference>
<dbReference type="GO" id="GO:0003677">
    <property type="term" value="F:DNA binding"/>
    <property type="evidence" value="ECO:0007669"/>
    <property type="project" value="UniProtKB-KW"/>
</dbReference>
<dbReference type="InterPro" id="IPR036390">
    <property type="entry name" value="WH_DNA-bd_sf"/>
</dbReference>
<dbReference type="InterPro" id="IPR036388">
    <property type="entry name" value="WH-like_DNA-bd_sf"/>
</dbReference>
<dbReference type="Proteomes" id="UP000050509">
    <property type="component" value="Unassembled WGS sequence"/>
</dbReference>
<dbReference type="Pfam" id="PF13545">
    <property type="entry name" value="HTH_Crp_2"/>
    <property type="match status" value="1"/>
</dbReference>
<dbReference type="SMART" id="SM00419">
    <property type="entry name" value="HTH_CRP"/>
    <property type="match status" value="1"/>
</dbReference>
<dbReference type="InterPro" id="IPR050397">
    <property type="entry name" value="Env_Response_Regulators"/>
</dbReference>
<dbReference type="CDD" id="cd00092">
    <property type="entry name" value="HTH_CRP"/>
    <property type="match status" value="1"/>
</dbReference>
<evidence type="ECO:0008006" key="8">
    <source>
        <dbReference type="Google" id="ProtNLM"/>
    </source>
</evidence>
<dbReference type="InterPro" id="IPR000595">
    <property type="entry name" value="cNMP-bd_dom"/>
</dbReference>
<keyword evidence="7" id="KW-1185">Reference proteome</keyword>
<reference evidence="6 7" key="1">
    <citation type="submission" date="2015-09" db="EMBL/GenBank/DDBJ databases">
        <title>Draft genome sequence of Kouleothrix aurantiaca JCM 19913.</title>
        <authorList>
            <person name="Hemp J."/>
        </authorList>
    </citation>
    <scope>NUCLEOTIDE SEQUENCE [LARGE SCALE GENOMIC DNA]</scope>
    <source>
        <strain evidence="6 7">COM-B</strain>
    </source>
</reference>
<dbReference type="SUPFAM" id="SSF51206">
    <property type="entry name" value="cAMP-binding domain-like"/>
    <property type="match status" value="1"/>
</dbReference>
<dbReference type="AlphaFoldDB" id="A0A0P9FCI3"/>
<feature type="domain" description="HTH crp-type" evidence="5">
    <location>
        <begin position="162"/>
        <end position="235"/>
    </location>
</feature>
<dbReference type="SMART" id="SM00100">
    <property type="entry name" value="cNMP"/>
    <property type="match status" value="1"/>
</dbReference>
<dbReference type="SUPFAM" id="SSF46785">
    <property type="entry name" value="Winged helix' DNA-binding domain"/>
    <property type="match status" value="1"/>
</dbReference>
<feature type="non-terminal residue" evidence="6">
    <location>
        <position position="1"/>
    </location>
</feature>
<evidence type="ECO:0000256" key="2">
    <source>
        <dbReference type="ARBA" id="ARBA00023125"/>
    </source>
</evidence>
<evidence type="ECO:0000259" key="4">
    <source>
        <dbReference type="PROSITE" id="PS50042"/>
    </source>
</evidence>
<proteinExistence type="predicted"/>
<gene>
    <name evidence="6" type="ORF">SE17_27005</name>
</gene>
<evidence type="ECO:0000313" key="6">
    <source>
        <dbReference type="EMBL" id="KPV50431.1"/>
    </source>
</evidence>
<evidence type="ECO:0000256" key="3">
    <source>
        <dbReference type="ARBA" id="ARBA00023163"/>
    </source>
</evidence>
<evidence type="ECO:0000259" key="5">
    <source>
        <dbReference type="PROSITE" id="PS51063"/>
    </source>
</evidence>
<dbReference type="InterPro" id="IPR018490">
    <property type="entry name" value="cNMP-bd_dom_sf"/>
</dbReference>
<comment type="caution">
    <text evidence="6">The sequence shown here is derived from an EMBL/GenBank/DDBJ whole genome shotgun (WGS) entry which is preliminary data.</text>
</comment>
<dbReference type="PROSITE" id="PS50042">
    <property type="entry name" value="CNMP_BINDING_3"/>
    <property type="match status" value="1"/>
</dbReference>
<feature type="domain" description="Cyclic nucleotide-binding" evidence="4">
    <location>
        <begin position="49"/>
        <end position="131"/>
    </location>
</feature>
<dbReference type="PRINTS" id="PR00034">
    <property type="entry name" value="HTHCRP"/>
</dbReference>
<dbReference type="EMBL" id="LJCR01001397">
    <property type="protein sequence ID" value="KPV50431.1"/>
    <property type="molecule type" value="Genomic_DNA"/>
</dbReference>
<evidence type="ECO:0000256" key="1">
    <source>
        <dbReference type="ARBA" id="ARBA00023015"/>
    </source>
</evidence>
<keyword evidence="2" id="KW-0238">DNA-binding</keyword>
<dbReference type="PANTHER" id="PTHR24567:SF28">
    <property type="entry name" value="LISTERIOLYSIN REGULATORY PROTEIN"/>
    <property type="match status" value="1"/>
</dbReference>
<dbReference type="Gene3D" id="2.60.120.10">
    <property type="entry name" value="Jelly Rolls"/>
    <property type="match status" value="1"/>
</dbReference>
<dbReference type="InterPro" id="IPR014710">
    <property type="entry name" value="RmlC-like_jellyroll"/>
</dbReference>
<dbReference type="PROSITE" id="PS51063">
    <property type="entry name" value="HTH_CRP_2"/>
    <property type="match status" value="1"/>
</dbReference>
<sequence length="246" mass="26185">RRVPLEPGPIAPHMCSVDLRLDILRRVPFFSGVAEDIAAINVRFRERGYAAGETIYMAGDSAARLYVVAVGKVKVARHTLAGQDVVLDILAPGELFGALSALGDPEYPDTAQALTPSCVLEIAAEDFQTILRGYPAVALAALDIVAARLQAAHEQIRQLSAEPAASRVAAALLALARKLGEPHDGALLIQMPLSREDLAAMTGATVETVSRIMSKLRAEGVIRSGRQWVAITDDDRLAALTGEETS</sequence>
<dbReference type="Gene3D" id="1.10.10.10">
    <property type="entry name" value="Winged helix-like DNA-binding domain superfamily/Winged helix DNA-binding domain"/>
    <property type="match status" value="1"/>
</dbReference>
<evidence type="ECO:0000313" key="7">
    <source>
        <dbReference type="Proteomes" id="UP000050509"/>
    </source>
</evidence>
<dbReference type="GO" id="GO:0005829">
    <property type="term" value="C:cytosol"/>
    <property type="evidence" value="ECO:0007669"/>
    <property type="project" value="TreeGrafter"/>
</dbReference>
<dbReference type="Pfam" id="PF00027">
    <property type="entry name" value="cNMP_binding"/>
    <property type="match status" value="1"/>
</dbReference>
<organism evidence="6 7">
    <name type="scientific">Kouleothrix aurantiaca</name>
    <dbReference type="NCBI Taxonomy" id="186479"/>
    <lineage>
        <taxon>Bacteria</taxon>
        <taxon>Bacillati</taxon>
        <taxon>Chloroflexota</taxon>
        <taxon>Chloroflexia</taxon>
        <taxon>Chloroflexales</taxon>
        <taxon>Roseiflexineae</taxon>
        <taxon>Roseiflexaceae</taxon>
        <taxon>Kouleothrix</taxon>
    </lineage>
</organism>
<dbReference type="GO" id="GO:0003700">
    <property type="term" value="F:DNA-binding transcription factor activity"/>
    <property type="evidence" value="ECO:0007669"/>
    <property type="project" value="TreeGrafter"/>
</dbReference>
<name>A0A0P9FCI3_9CHLR</name>
<keyword evidence="1" id="KW-0805">Transcription regulation</keyword>